<dbReference type="InterPro" id="IPR000868">
    <property type="entry name" value="Isochorismatase-like_dom"/>
</dbReference>
<evidence type="ECO:0000256" key="1">
    <source>
        <dbReference type="ARBA" id="ARBA00006336"/>
    </source>
</evidence>
<evidence type="ECO:0000259" key="4">
    <source>
        <dbReference type="Pfam" id="PF00857"/>
    </source>
</evidence>
<reference evidence="6" key="1">
    <citation type="journal article" date="2012" name="PLoS Genet.">
        <title>The genomes of the fungal plant pathogens Cladosporium fulvum and Dothistroma septosporum reveal adaptation to different hosts and lifestyles but also signatures of common ancestry.</title>
        <authorList>
            <person name="de Wit P.J.G.M."/>
            <person name="van der Burgt A."/>
            <person name="Oekmen B."/>
            <person name="Stergiopoulos I."/>
            <person name="Abd-Elsalam K.A."/>
            <person name="Aerts A.L."/>
            <person name="Bahkali A.H."/>
            <person name="Beenen H.G."/>
            <person name="Chettri P."/>
            <person name="Cox M.P."/>
            <person name="Datema E."/>
            <person name="de Vries R.P."/>
            <person name="Dhillon B."/>
            <person name="Ganley A.R."/>
            <person name="Griffiths S.A."/>
            <person name="Guo Y."/>
            <person name="Hamelin R.C."/>
            <person name="Henrissat B."/>
            <person name="Kabir M.S."/>
            <person name="Jashni M.K."/>
            <person name="Kema G."/>
            <person name="Klaubauf S."/>
            <person name="Lapidus A."/>
            <person name="Levasseur A."/>
            <person name="Lindquist E."/>
            <person name="Mehrabi R."/>
            <person name="Ohm R.A."/>
            <person name="Owen T.J."/>
            <person name="Salamov A."/>
            <person name="Schwelm A."/>
            <person name="Schijlen E."/>
            <person name="Sun H."/>
            <person name="van den Burg H.A."/>
            <person name="van Ham R.C.H.J."/>
            <person name="Zhang S."/>
            <person name="Goodwin S.B."/>
            <person name="Grigoriev I.V."/>
            <person name="Collemare J."/>
            <person name="Bradshaw R.E."/>
        </authorList>
    </citation>
    <scope>NUCLEOTIDE SEQUENCE [LARGE SCALE GENOMIC DNA]</scope>
    <source>
        <strain evidence="6">NZE10 / CBS 128990</strain>
    </source>
</reference>
<evidence type="ECO:0000313" key="6">
    <source>
        <dbReference type="Proteomes" id="UP000016933"/>
    </source>
</evidence>
<dbReference type="InterPro" id="IPR050272">
    <property type="entry name" value="Isochorismatase-like_hydrls"/>
</dbReference>
<dbReference type="AlphaFoldDB" id="N1PN03"/>
<dbReference type="PANTHER" id="PTHR43540">
    <property type="entry name" value="PEROXYUREIDOACRYLATE/UREIDOACRYLATE AMIDOHYDROLASE-RELATED"/>
    <property type="match status" value="1"/>
</dbReference>
<evidence type="ECO:0000256" key="3">
    <source>
        <dbReference type="SAM" id="SignalP"/>
    </source>
</evidence>
<dbReference type="OrthoDB" id="1739143at2759"/>
<dbReference type="OMA" id="YPAFKVN"/>
<dbReference type="Pfam" id="PF00857">
    <property type="entry name" value="Isochorismatase"/>
    <property type="match status" value="1"/>
</dbReference>
<dbReference type="GO" id="GO:0016787">
    <property type="term" value="F:hydrolase activity"/>
    <property type="evidence" value="ECO:0007669"/>
    <property type="project" value="UniProtKB-KW"/>
</dbReference>
<name>N1PN03_DOTSN</name>
<feature type="chain" id="PRO_5004109213" description="Isochorismatase-like domain-containing protein" evidence="3">
    <location>
        <begin position="22"/>
        <end position="253"/>
    </location>
</feature>
<feature type="domain" description="Isochorismatase-like" evidence="4">
    <location>
        <begin position="52"/>
        <end position="218"/>
    </location>
</feature>
<feature type="signal peptide" evidence="3">
    <location>
        <begin position="1"/>
        <end position="21"/>
    </location>
</feature>
<keyword evidence="2" id="KW-0378">Hydrolase</keyword>
<proteinExistence type="inferred from homology"/>
<organism evidence="5 6">
    <name type="scientific">Dothistroma septosporum (strain NZE10 / CBS 128990)</name>
    <name type="common">Red band needle blight fungus</name>
    <name type="synonym">Mycosphaerella pini</name>
    <dbReference type="NCBI Taxonomy" id="675120"/>
    <lineage>
        <taxon>Eukaryota</taxon>
        <taxon>Fungi</taxon>
        <taxon>Dikarya</taxon>
        <taxon>Ascomycota</taxon>
        <taxon>Pezizomycotina</taxon>
        <taxon>Dothideomycetes</taxon>
        <taxon>Dothideomycetidae</taxon>
        <taxon>Mycosphaerellales</taxon>
        <taxon>Mycosphaerellaceae</taxon>
        <taxon>Dothistroma</taxon>
    </lineage>
</organism>
<dbReference type="EMBL" id="KB446539">
    <property type="protein sequence ID" value="EME44811.1"/>
    <property type="molecule type" value="Genomic_DNA"/>
</dbReference>
<dbReference type="eggNOG" id="ENOG502R8I6">
    <property type="taxonomic scope" value="Eukaryota"/>
</dbReference>
<reference evidence="5 6" key="2">
    <citation type="journal article" date="2012" name="PLoS Pathog.">
        <title>Diverse lifestyles and strategies of plant pathogenesis encoded in the genomes of eighteen Dothideomycetes fungi.</title>
        <authorList>
            <person name="Ohm R.A."/>
            <person name="Feau N."/>
            <person name="Henrissat B."/>
            <person name="Schoch C.L."/>
            <person name="Horwitz B.A."/>
            <person name="Barry K.W."/>
            <person name="Condon B.J."/>
            <person name="Copeland A.C."/>
            <person name="Dhillon B."/>
            <person name="Glaser F."/>
            <person name="Hesse C.N."/>
            <person name="Kosti I."/>
            <person name="LaButti K."/>
            <person name="Lindquist E.A."/>
            <person name="Lucas S."/>
            <person name="Salamov A.A."/>
            <person name="Bradshaw R.E."/>
            <person name="Ciuffetti L."/>
            <person name="Hamelin R.C."/>
            <person name="Kema G.H.J."/>
            <person name="Lawrence C."/>
            <person name="Scott J.A."/>
            <person name="Spatafora J.W."/>
            <person name="Turgeon B.G."/>
            <person name="de Wit P.J.G.M."/>
            <person name="Zhong S."/>
            <person name="Goodwin S.B."/>
            <person name="Grigoriev I.V."/>
        </authorList>
    </citation>
    <scope>NUCLEOTIDE SEQUENCE [LARGE SCALE GENOMIC DNA]</scope>
    <source>
        <strain evidence="6">NZE10 / CBS 128990</strain>
    </source>
</reference>
<accession>N1PN03</accession>
<dbReference type="PANTHER" id="PTHR43540:SF1">
    <property type="entry name" value="ISOCHORISMATASE HYDROLASE"/>
    <property type="match status" value="1"/>
</dbReference>
<dbReference type="CDD" id="cd00431">
    <property type="entry name" value="cysteine_hydrolases"/>
    <property type="match status" value="1"/>
</dbReference>
<keyword evidence="3" id="KW-0732">Signal</keyword>
<protein>
    <recommendedName>
        <fullName evidence="4">Isochorismatase-like domain-containing protein</fullName>
    </recommendedName>
</protein>
<dbReference type="Gene3D" id="3.40.50.850">
    <property type="entry name" value="Isochorismatase-like"/>
    <property type="match status" value="1"/>
</dbReference>
<evidence type="ECO:0000313" key="5">
    <source>
        <dbReference type="EMBL" id="EME44811.1"/>
    </source>
</evidence>
<dbReference type="Proteomes" id="UP000016933">
    <property type="component" value="Unassembled WGS sequence"/>
</dbReference>
<sequence length="253" mass="26918">MRFTNAALIAAISSIAVSENASTIPGYDAAPHYVASTIPASNNTFDFGHKYAVLNLDLINGLVSGVSSSPAGQTFIKNTASWIDFVNTQDPKPLTIFTRIYYSTYRKPELGPQCARVPFAAGGGTLGTSSDPNTQIYPAFKVNDAAGDIVLQKTRYYAGFGNELEEILSSNKIDTVILSGIRTSGVVLNTAYQLFNLNYNVYVIANNTIESPPDANSAINTAILEGIIPKLPASVITIEQAVAALKRCAPAVC</sequence>
<dbReference type="SUPFAM" id="SSF52499">
    <property type="entry name" value="Isochorismatase-like hydrolases"/>
    <property type="match status" value="1"/>
</dbReference>
<keyword evidence="6" id="KW-1185">Reference proteome</keyword>
<comment type="similarity">
    <text evidence="1">Belongs to the isochorismatase family.</text>
</comment>
<dbReference type="InterPro" id="IPR036380">
    <property type="entry name" value="Isochorismatase-like_sf"/>
</dbReference>
<dbReference type="HOGENOM" id="CLU_091061_0_0_1"/>
<evidence type="ECO:0000256" key="2">
    <source>
        <dbReference type="ARBA" id="ARBA00022801"/>
    </source>
</evidence>
<gene>
    <name evidence="5" type="ORF">DOTSEDRAFT_173187</name>
</gene>